<evidence type="ECO:0000313" key="2">
    <source>
        <dbReference type="EMBL" id="CAI9282322.1"/>
    </source>
</evidence>
<feature type="region of interest" description="Disordered" evidence="1">
    <location>
        <begin position="155"/>
        <end position="218"/>
    </location>
</feature>
<sequence>MECSLQHSFHKLSERITGVDCTSKLFMSLIYGLYTGMHIDFGAVLWAQVIQRTISTSQYIEISCARFWSLIVCRAIEKHNIPTMQDALSFSVSTFHTTGIIVANTSKFSFIGSIPEVMFWEVPASTIILDRFHKLTPSGFRPLTPEMKETLDAADKLKKGGKGSNKGVKKRRKQPSHKRKTPTPSPIEALDSETESDIRIDDNQPIRNEEEEPACTRVSTVNPEPFVHTTEDITNPEVNQSVPYPHPSPKTTTTPNTISPCASPVTVGLMSKSITIVVTSSQLTTIPCSTPILSASTAPPIISTNPEATINVFDTRATTSFFSTFVSSSICLIRNDDPDMIFRDEDADDDLAGFTYSPFQIRTESEDEATVSKAQLKAIHEKLDQLVLASKASSSDA</sequence>
<organism evidence="2 3">
    <name type="scientific">Lactuca saligna</name>
    <name type="common">Willowleaf lettuce</name>
    <dbReference type="NCBI Taxonomy" id="75948"/>
    <lineage>
        <taxon>Eukaryota</taxon>
        <taxon>Viridiplantae</taxon>
        <taxon>Streptophyta</taxon>
        <taxon>Embryophyta</taxon>
        <taxon>Tracheophyta</taxon>
        <taxon>Spermatophyta</taxon>
        <taxon>Magnoliopsida</taxon>
        <taxon>eudicotyledons</taxon>
        <taxon>Gunneridae</taxon>
        <taxon>Pentapetalae</taxon>
        <taxon>asterids</taxon>
        <taxon>campanulids</taxon>
        <taxon>Asterales</taxon>
        <taxon>Asteraceae</taxon>
        <taxon>Cichorioideae</taxon>
        <taxon>Cichorieae</taxon>
        <taxon>Lactucinae</taxon>
        <taxon>Lactuca</taxon>
    </lineage>
</organism>
<keyword evidence="3" id="KW-1185">Reference proteome</keyword>
<protein>
    <submittedName>
        <fullName evidence="2">Uncharacterized protein</fullName>
    </submittedName>
</protein>
<gene>
    <name evidence="2" type="ORF">LSALG_LOCUS21967</name>
</gene>
<dbReference type="Proteomes" id="UP001177003">
    <property type="component" value="Chromosome 4"/>
</dbReference>
<evidence type="ECO:0000256" key="1">
    <source>
        <dbReference type="SAM" id="MobiDB-lite"/>
    </source>
</evidence>
<dbReference type="EMBL" id="OX465080">
    <property type="protein sequence ID" value="CAI9282322.1"/>
    <property type="molecule type" value="Genomic_DNA"/>
</dbReference>
<accession>A0AA35YYS5</accession>
<dbReference type="AlphaFoldDB" id="A0AA35YYS5"/>
<feature type="compositionally biased region" description="Basic and acidic residues" evidence="1">
    <location>
        <begin position="196"/>
        <end position="208"/>
    </location>
</feature>
<proteinExistence type="predicted"/>
<feature type="compositionally biased region" description="Polar residues" evidence="1">
    <location>
        <begin position="249"/>
        <end position="259"/>
    </location>
</feature>
<reference evidence="2" key="1">
    <citation type="submission" date="2023-04" db="EMBL/GenBank/DDBJ databases">
        <authorList>
            <person name="Vijverberg K."/>
            <person name="Xiong W."/>
            <person name="Schranz E."/>
        </authorList>
    </citation>
    <scope>NUCLEOTIDE SEQUENCE</scope>
</reference>
<feature type="region of interest" description="Disordered" evidence="1">
    <location>
        <begin position="236"/>
        <end position="259"/>
    </location>
</feature>
<feature type="compositionally biased region" description="Basic residues" evidence="1">
    <location>
        <begin position="167"/>
        <end position="181"/>
    </location>
</feature>
<name>A0AA35YYS5_LACSI</name>
<evidence type="ECO:0000313" key="3">
    <source>
        <dbReference type="Proteomes" id="UP001177003"/>
    </source>
</evidence>